<evidence type="ECO:0000256" key="4">
    <source>
        <dbReference type="ARBA" id="ARBA00022737"/>
    </source>
</evidence>
<feature type="domain" description="TRASH" evidence="9">
    <location>
        <begin position="412"/>
        <end position="448"/>
    </location>
</feature>
<dbReference type="PANTHER" id="PTHR45736:SF6">
    <property type="entry name" value="ZINC FINGER MYM-TYPE PROTEIN 2"/>
    <property type="match status" value="1"/>
</dbReference>
<dbReference type="InterPro" id="IPR057926">
    <property type="entry name" value="QRICH1_dom"/>
</dbReference>
<keyword evidence="11" id="KW-1185">Reference proteome</keyword>
<dbReference type="AlphaFoldDB" id="H3DE09"/>
<feature type="domain" description="TRASH" evidence="9">
    <location>
        <begin position="165"/>
        <end position="201"/>
    </location>
</feature>
<feature type="compositionally biased region" description="Low complexity" evidence="8">
    <location>
        <begin position="143"/>
        <end position="158"/>
    </location>
</feature>
<evidence type="ECO:0000256" key="6">
    <source>
        <dbReference type="ARBA" id="ARBA00022833"/>
    </source>
</evidence>
<dbReference type="Proteomes" id="UP000007303">
    <property type="component" value="Unassembled WGS sequence"/>
</dbReference>
<reference evidence="10" key="3">
    <citation type="submission" date="2025-09" db="UniProtKB">
        <authorList>
            <consortium name="Ensembl"/>
        </authorList>
    </citation>
    <scope>IDENTIFICATION</scope>
</reference>
<dbReference type="Pfam" id="PF06467">
    <property type="entry name" value="zf-FCS"/>
    <property type="match status" value="7"/>
</dbReference>
<evidence type="ECO:0000256" key="7">
    <source>
        <dbReference type="ARBA" id="ARBA00022843"/>
    </source>
</evidence>
<dbReference type="GO" id="GO:0008270">
    <property type="term" value="F:zinc ion binding"/>
    <property type="evidence" value="ECO:0007669"/>
    <property type="project" value="UniProtKB-KW"/>
</dbReference>
<dbReference type="InterPro" id="IPR051284">
    <property type="entry name" value="ZnF_MYMT-QRICH1"/>
</dbReference>
<dbReference type="Pfam" id="PF25561">
    <property type="entry name" value="QRICH1"/>
    <property type="match status" value="1"/>
</dbReference>
<evidence type="ECO:0000256" key="5">
    <source>
        <dbReference type="ARBA" id="ARBA00022771"/>
    </source>
</evidence>
<dbReference type="InParanoid" id="H3DE09"/>
<dbReference type="STRING" id="99883.ENSTNIP00000018752"/>
<dbReference type="InterPro" id="IPR011017">
    <property type="entry name" value="TRASH_dom"/>
</dbReference>
<feature type="domain" description="TRASH" evidence="9">
    <location>
        <begin position="364"/>
        <end position="402"/>
    </location>
</feature>
<dbReference type="HOGENOM" id="CLU_004099_1_1_1"/>
<feature type="compositionally biased region" description="Polar residues" evidence="8">
    <location>
        <begin position="113"/>
        <end position="136"/>
    </location>
</feature>
<feature type="domain" description="TRASH" evidence="9">
    <location>
        <begin position="558"/>
        <end position="593"/>
    </location>
</feature>
<dbReference type="InterPro" id="IPR010507">
    <property type="entry name" value="Znf_MYM"/>
</dbReference>
<keyword evidence="4" id="KW-0677">Repeat</keyword>
<keyword evidence="6" id="KW-0862">Zinc</keyword>
<feature type="domain" description="TRASH" evidence="9">
    <location>
        <begin position="470"/>
        <end position="506"/>
    </location>
</feature>
<evidence type="ECO:0000256" key="1">
    <source>
        <dbReference type="ARBA" id="ARBA00022499"/>
    </source>
</evidence>
<proteinExistence type="predicted"/>
<feature type="region of interest" description="Disordered" evidence="8">
    <location>
        <begin position="1089"/>
        <end position="1124"/>
    </location>
</feature>
<keyword evidence="3" id="KW-0479">Metal-binding</keyword>
<evidence type="ECO:0000256" key="8">
    <source>
        <dbReference type="SAM" id="MobiDB-lite"/>
    </source>
</evidence>
<feature type="domain" description="TRASH" evidence="9">
    <location>
        <begin position="258"/>
        <end position="293"/>
    </location>
</feature>
<name>H3DE09_TETNG</name>
<dbReference type="OMA" id="KEPTCHF"/>
<feature type="region of interest" description="Disordered" evidence="8">
    <location>
        <begin position="82"/>
        <end position="159"/>
    </location>
</feature>
<feature type="domain" description="TRASH" evidence="9">
    <location>
        <begin position="300"/>
        <end position="339"/>
    </location>
</feature>
<keyword evidence="1" id="KW-1017">Isopeptide bond</keyword>
<evidence type="ECO:0000256" key="2">
    <source>
        <dbReference type="ARBA" id="ARBA00022553"/>
    </source>
</evidence>
<keyword evidence="5" id="KW-0863">Zinc-finger</keyword>
<dbReference type="SUPFAM" id="SSF57716">
    <property type="entry name" value="Glucocorticoid receptor-like (DNA-binding domain)"/>
    <property type="match status" value="1"/>
</dbReference>
<dbReference type="Pfam" id="PF12012">
    <property type="entry name" value="DUF3504"/>
    <property type="match status" value="1"/>
</dbReference>
<feature type="domain" description="TRASH" evidence="9">
    <location>
        <begin position="599"/>
        <end position="634"/>
    </location>
</feature>
<evidence type="ECO:0000256" key="3">
    <source>
        <dbReference type="ARBA" id="ARBA00022723"/>
    </source>
</evidence>
<feature type="compositionally biased region" description="Basic and acidic residues" evidence="8">
    <location>
        <begin position="1096"/>
        <end position="1110"/>
    </location>
</feature>
<reference evidence="10" key="2">
    <citation type="submission" date="2025-08" db="UniProtKB">
        <authorList>
            <consortium name="Ensembl"/>
        </authorList>
    </citation>
    <scope>IDENTIFICATION</scope>
</reference>
<dbReference type="FunCoup" id="H3DE09">
    <property type="interactions" value="838"/>
</dbReference>
<dbReference type="InterPro" id="IPR021893">
    <property type="entry name" value="ZMYM2-like_C"/>
</dbReference>
<dbReference type="Ensembl" id="ENSTNIT00000018980.1">
    <property type="protein sequence ID" value="ENSTNIP00000018752.1"/>
    <property type="gene ID" value="ENSTNIG00000015677.1"/>
</dbReference>
<evidence type="ECO:0000259" key="9">
    <source>
        <dbReference type="SMART" id="SM00746"/>
    </source>
</evidence>
<dbReference type="PANTHER" id="PTHR45736">
    <property type="entry name" value="ZINC FINGER MYM-TYPE PROTEIN"/>
    <property type="match status" value="1"/>
</dbReference>
<feature type="domain" description="TRASH" evidence="9">
    <location>
        <begin position="207"/>
        <end position="247"/>
    </location>
</feature>
<accession>H3DE09</accession>
<keyword evidence="7" id="KW-0832">Ubl conjugation</keyword>
<dbReference type="GeneTree" id="ENSGT00940000157028"/>
<organism evidence="10 11">
    <name type="scientific">Tetraodon nigroviridis</name>
    <name type="common">Spotted green pufferfish</name>
    <name type="synonym">Chelonodon nigroviridis</name>
    <dbReference type="NCBI Taxonomy" id="99883"/>
    <lineage>
        <taxon>Eukaryota</taxon>
        <taxon>Metazoa</taxon>
        <taxon>Chordata</taxon>
        <taxon>Craniata</taxon>
        <taxon>Vertebrata</taxon>
        <taxon>Euteleostomi</taxon>
        <taxon>Actinopterygii</taxon>
        <taxon>Neopterygii</taxon>
        <taxon>Teleostei</taxon>
        <taxon>Neoteleostei</taxon>
        <taxon>Acanthomorphata</taxon>
        <taxon>Eupercaria</taxon>
        <taxon>Tetraodontiformes</taxon>
        <taxon>Tetradontoidea</taxon>
        <taxon>Tetraodontidae</taxon>
        <taxon>Tetraodon</taxon>
    </lineage>
</organism>
<protein>
    <submittedName>
        <fullName evidence="10">Zinc finger MYM-type containing 2</fullName>
    </submittedName>
</protein>
<reference evidence="11" key="1">
    <citation type="journal article" date="2004" name="Nature">
        <title>Genome duplication in the teleost fish Tetraodon nigroviridis reveals the early vertebrate proto-karyotype.</title>
        <authorList>
            <person name="Jaillon O."/>
            <person name="Aury J.-M."/>
            <person name="Brunet F."/>
            <person name="Petit J.-L."/>
            <person name="Stange-Thomann N."/>
            <person name="Mauceli E."/>
            <person name="Bouneau L."/>
            <person name="Fischer C."/>
            <person name="Ozouf-Costaz C."/>
            <person name="Bernot A."/>
            <person name="Nicaud S."/>
            <person name="Jaffe D."/>
            <person name="Fisher S."/>
            <person name="Lutfalla G."/>
            <person name="Dossat C."/>
            <person name="Segurens B."/>
            <person name="Dasilva C."/>
            <person name="Salanoubat M."/>
            <person name="Levy M."/>
            <person name="Boudet N."/>
            <person name="Castellano S."/>
            <person name="Anthouard V."/>
            <person name="Jubin C."/>
            <person name="Castelli V."/>
            <person name="Katinka M."/>
            <person name="Vacherie B."/>
            <person name="Biemont C."/>
            <person name="Skalli Z."/>
            <person name="Cattolico L."/>
            <person name="Poulain J."/>
            <person name="De Berardinis V."/>
            <person name="Cruaud C."/>
            <person name="Duprat S."/>
            <person name="Brottier P."/>
            <person name="Coutanceau J.-P."/>
            <person name="Gouzy J."/>
            <person name="Parra G."/>
            <person name="Lardier G."/>
            <person name="Chapple C."/>
            <person name="McKernan K.J."/>
            <person name="McEwan P."/>
            <person name="Bosak S."/>
            <person name="Kellis M."/>
            <person name="Volff J.-N."/>
            <person name="Guigo R."/>
            <person name="Zody M.C."/>
            <person name="Mesirov J."/>
            <person name="Lindblad-Toh K."/>
            <person name="Birren B."/>
            <person name="Nusbaum C."/>
            <person name="Kahn D."/>
            <person name="Robinson-Rechavi M."/>
            <person name="Laudet V."/>
            <person name="Schachter V."/>
            <person name="Quetier F."/>
            <person name="Saurin W."/>
            <person name="Scarpelli C."/>
            <person name="Wincker P."/>
            <person name="Lander E.S."/>
            <person name="Weissenbach J."/>
            <person name="Roest Crollius H."/>
        </authorList>
    </citation>
    <scope>NUCLEOTIDE SEQUENCE [LARGE SCALE GENOMIC DNA]</scope>
</reference>
<evidence type="ECO:0000313" key="10">
    <source>
        <dbReference type="Ensembl" id="ENSTNIP00000018752.1"/>
    </source>
</evidence>
<keyword evidence="2" id="KW-0597">Phosphoprotein</keyword>
<dbReference type="SMART" id="SM00746">
    <property type="entry name" value="TRASH"/>
    <property type="match status" value="10"/>
</dbReference>
<feature type="domain" description="TRASH" evidence="9">
    <location>
        <begin position="512"/>
        <end position="547"/>
    </location>
</feature>
<sequence length="1206" mass="133316">STEPDSEIRIASVTTLGSCAQKEGFSTSAAEALPQDDEEQADMNLMITSVTSLQGGDGPAEVNGLQISNAFSLNPDCSPGCPTASFNPGRGSAPGGQLAQNGDMGSHNRADSWISQSASVPRSLKQTGVDSPSPATSLPKPPGQSSSSNSSSGSQPQPRTVKVTCANCKKPLKKGQTAYQRKGSTHLFCSTTCLSAFSHKPATKKSCTMCKKDITNMKGTIVAQVDSSESFQEFCSTGCLGAYENKQNPPKSSLKTKCTVCGKLTEIRHEVSFKTVTHKICSDTCFNVYRRANGLIMNCCEQCGDYLPSRPSANHFLLVDGQQKRFCCQNCIRDFKQVVKARLDQTDSDALLSLLQAHSKLATCQTCKTLIKTGEVLHGLGVAGVMGSYCSVNCLNKGKLTTASFVATEPTCHFCKRNSLPQYQATLPEGNVLNFCSSQCVSKFQNTTLQTATNGQPPLPTANDAVQLKCNYCRGAFSLKPETLEWEDKVYQFCSKVCCEDYKKLHCIVTFCEYCQEEKTLHETVKFSGVKRPFCSEGCKLLFKQDFIKRLGLKCVSCNHCNQLCKKSITRQFGGTTRDFCSETCAKKFHDWFYKAARCDCCKVQGNLTESVMWRAEMKQFCDQDCLLKFYCQQNEPIMVTQKGPENSSLEHVCVFPRLQLVNQGAMAFGLRDVKNKAVLCKPLTLTKATYCKPHMQSKHLQTDVDDGIKREYVPVPIPVPVFIPMPMNMYSQVTPTPVSLPVPVPVPVFLPTTLQGAEEIIESIKELKNVTSDLQPVTDQLKEEQKEGTMVPLGFPLLVKRILILGFLHVVIHLPKTSEFLSLPTRDPNLDLETDFPQVLEGMDEDVSSSLSPVLSTTAQETIRAVVVLQGHKRRAVEQSSAPASSEGPSARRSLPLRARYGIQAWKRWALSASEQPEDSKAEEVSKPARVRGNLLSLSPEELNQGLSQFVKEVCRPNGERYSPDSIFYLCLGIQQHLHAKGRKDDLFSDPCYQQFGEELHKILKDWQPSVLPDGSLWGRVEEQSLWSSRQLGEQSPAMLLRSLVYLNTKYFGLRTVEQHLRLSFANVYGPDTIHPVTKETTVCIRVPSTSQGDHAGDPDPEPGDREPGDPEPADPAGSAVRGPVKKHECHLYDLYRSKCPPTLRDGLDLFYLQPDPAGDPDGQLWFSSTPLERRILEKLLARVLLVRDVYTDKRHPEEVVEGVD</sequence>
<evidence type="ECO:0000313" key="11">
    <source>
        <dbReference type="Proteomes" id="UP000007303"/>
    </source>
</evidence>